<dbReference type="SUPFAM" id="SSF52743">
    <property type="entry name" value="Subtilisin-like"/>
    <property type="match status" value="1"/>
</dbReference>
<evidence type="ECO:0000313" key="10">
    <source>
        <dbReference type="Proteomes" id="UP001363622"/>
    </source>
</evidence>
<keyword evidence="10" id="KW-1185">Reference proteome</keyword>
<dbReference type="InterPro" id="IPR023827">
    <property type="entry name" value="Peptidase_S8_Asp-AS"/>
</dbReference>
<reference evidence="9 10" key="1">
    <citation type="submission" date="2024-04" db="EMBL/GenBank/DDBJ databases">
        <title>Phyllosticta paracitricarpa is synonymous to the EU quarantine fungus P. citricarpa based on phylogenomic analyses.</title>
        <authorList>
            <consortium name="Lawrence Berkeley National Laboratory"/>
            <person name="Van Ingen-Buijs V.A."/>
            <person name="Van Westerhoven A.C."/>
            <person name="Haridas S."/>
            <person name="Skiadas P."/>
            <person name="Martin F."/>
            <person name="Groenewald J.Z."/>
            <person name="Crous P.W."/>
            <person name="Seidl M.F."/>
        </authorList>
    </citation>
    <scope>NUCLEOTIDE SEQUENCE [LARGE SCALE GENOMIC DNA]</scope>
    <source>
        <strain evidence="9 10">CBS 123371</strain>
    </source>
</reference>
<comment type="similarity">
    <text evidence="1 5 6">Belongs to the peptidase S8 family.</text>
</comment>
<keyword evidence="2 5" id="KW-0645">Protease</keyword>
<name>A0ABR1KYU5_9PEZI</name>
<evidence type="ECO:0000256" key="4">
    <source>
        <dbReference type="ARBA" id="ARBA00022825"/>
    </source>
</evidence>
<dbReference type="InterPro" id="IPR036852">
    <property type="entry name" value="Peptidase_S8/S53_dom_sf"/>
</dbReference>
<evidence type="ECO:0000256" key="3">
    <source>
        <dbReference type="ARBA" id="ARBA00022801"/>
    </source>
</evidence>
<evidence type="ECO:0000256" key="1">
    <source>
        <dbReference type="ARBA" id="ARBA00011073"/>
    </source>
</evidence>
<keyword evidence="3 5" id="KW-0378">Hydrolase</keyword>
<dbReference type="PANTHER" id="PTHR43806:SF11">
    <property type="entry name" value="CEREVISIN-RELATED"/>
    <property type="match status" value="1"/>
</dbReference>
<keyword evidence="4 5" id="KW-0720">Serine protease</keyword>
<dbReference type="PROSITE" id="PS51892">
    <property type="entry name" value="SUBTILASE"/>
    <property type="match status" value="1"/>
</dbReference>
<comment type="caution">
    <text evidence="9">The sequence shown here is derived from an EMBL/GenBank/DDBJ whole genome shotgun (WGS) entry which is preliminary data.</text>
</comment>
<dbReference type="CDD" id="cd04077">
    <property type="entry name" value="Peptidases_S8_PCSK9_ProteinaseK_like"/>
    <property type="match status" value="1"/>
</dbReference>
<evidence type="ECO:0000313" key="9">
    <source>
        <dbReference type="EMBL" id="KAK7521810.1"/>
    </source>
</evidence>
<sequence length="509" mass="52591">MKTSAASVALFSLYFGSAVATPLFGLPDPPFFTNRPGFPLFSSKNVSPQAATPLAVGTPVATPVSTTVVTSLANLDNVSTHKSGGEQYIVLFNASHPTTPDIEEVLQRLELNPSHSDVHHIYNNSAFRGFSASMKSHCIDALNGMVDVSHVEKSVSIKSLAVTQRSGAPWGLERISSGSTISGDSKATNFTYTYEYPDLGAGVDIYVVDTGVNVDHIVFDSRARNGWTAFPSGGPVNGGWTDASGDYTDGAGHGTHVSGTSAGEVFGVASGANIIAVRVLDANGGGSSNNTIAGIDWVVQQHEKRKTEPNFVGSILSMSFGTDEVVTTLSEAIRAATAAGIHASVASGNKGKDACDFSPSNVGGTAGDAVVVGAIGISDSISSFSNTGKCVDLYAPGENVLSSYIGSDNTIQYLSGTSMACPHVTGVMAYLMAHNVTLGQNPQAMKELLKTTALSDLVSGTASTAASSTILLNNGVTSALQKRANAAANQAKGSGLSFSLSDEETKTWW</sequence>
<evidence type="ECO:0000256" key="2">
    <source>
        <dbReference type="ARBA" id="ARBA00022670"/>
    </source>
</evidence>
<gene>
    <name evidence="9" type="ORF">IWZ03DRAFT_369482</name>
</gene>
<dbReference type="PANTHER" id="PTHR43806">
    <property type="entry name" value="PEPTIDASE S8"/>
    <property type="match status" value="1"/>
</dbReference>
<feature type="chain" id="PRO_5046616559" evidence="7">
    <location>
        <begin position="21"/>
        <end position="509"/>
    </location>
</feature>
<feature type="active site" description="Charge relay system" evidence="5">
    <location>
        <position position="418"/>
    </location>
</feature>
<organism evidence="9 10">
    <name type="scientific">Phyllosticta citriasiana</name>
    <dbReference type="NCBI Taxonomy" id="595635"/>
    <lineage>
        <taxon>Eukaryota</taxon>
        <taxon>Fungi</taxon>
        <taxon>Dikarya</taxon>
        <taxon>Ascomycota</taxon>
        <taxon>Pezizomycotina</taxon>
        <taxon>Dothideomycetes</taxon>
        <taxon>Dothideomycetes incertae sedis</taxon>
        <taxon>Botryosphaeriales</taxon>
        <taxon>Phyllostictaceae</taxon>
        <taxon>Phyllosticta</taxon>
    </lineage>
</organism>
<feature type="active site" description="Charge relay system" evidence="5">
    <location>
        <position position="253"/>
    </location>
</feature>
<dbReference type="SUPFAM" id="SSF54897">
    <property type="entry name" value="Protease propeptides/inhibitors"/>
    <property type="match status" value="1"/>
</dbReference>
<proteinExistence type="inferred from homology"/>
<dbReference type="Proteomes" id="UP001363622">
    <property type="component" value="Unassembled WGS sequence"/>
</dbReference>
<dbReference type="PROSITE" id="PS00138">
    <property type="entry name" value="SUBTILASE_SER"/>
    <property type="match status" value="1"/>
</dbReference>
<evidence type="ECO:0000256" key="6">
    <source>
        <dbReference type="RuleBase" id="RU003355"/>
    </source>
</evidence>
<dbReference type="Gene3D" id="3.30.70.80">
    <property type="entry name" value="Peptidase S8 propeptide/proteinase inhibitor I9"/>
    <property type="match status" value="1"/>
</dbReference>
<dbReference type="InterPro" id="IPR050131">
    <property type="entry name" value="Peptidase_S8_subtilisin-like"/>
</dbReference>
<dbReference type="InterPro" id="IPR015500">
    <property type="entry name" value="Peptidase_S8_subtilisin-rel"/>
</dbReference>
<evidence type="ECO:0000259" key="8">
    <source>
        <dbReference type="Pfam" id="PF00082"/>
    </source>
</evidence>
<dbReference type="InterPro" id="IPR023828">
    <property type="entry name" value="Peptidase_S8_Ser-AS"/>
</dbReference>
<dbReference type="PROSITE" id="PS00136">
    <property type="entry name" value="SUBTILASE_ASP"/>
    <property type="match status" value="1"/>
</dbReference>
<dbReference type="InterPro" id="IPR000209">
    <property type="entry name" value="Peptidase_S8/S53_dom"/>
</dbReference>
<feature type="domain" description="Peptidase S8/S53" evidence="8">
    <location>
        <begin position="200"/>
        <end position="473"/>
    </location>
</feature>
<dbReference type="Gene3D" id="3.40.50.200">
    <property type="entry name" value="Peptidase S8/S53 domain"/>
    <property type="match status" value="1"/>
</dbReference>
<protein>
    <submittedName>
        <fullName evidence="9">Peptidase S8/S53 domain-containing protein</fullName>
    </submittedName>
</protein>
<accession>A0ABR1KYU5</accession>
<dbReference type="EMBL" id="JBBPHU010000002">
    <property type="protein sequence ID" value="KAK7521810.1"/>
    <property type="molecule type" value="Genomic_DNA"/>
</dbReference>
<dbReference type="InterPro" id="IPR034193">
    <property type="entry name" value="PCSK9_ProteinaseK-like"/>
</dbReference>
<keyword evidence="7" id="KW-0732">Signal</keyword>
<evidence type="ECO:0000256" key="5">
    <source>
        <dbReference type="PROSITE-ProRule" id="PRU01240"/>
    </source>
</evidence>
<dbReference type="PRINTS" id="PR00723">
    <property type="entry name" value="SUBTILISIN"/>
</dbReference>
<feature type="signal peptide" evidence="7">
    <location>
        <begin position="1"/>
        <end position="20"/>
    </location>
</feature>
<dbReference type="InterPro" id="IPR037045">
    <property type="entry name" value="S8pro/Inhibitor_I9_sf"/>
</dbReference>
<evidence type="ECO:0000256" key="7">
    <source>
        <dbReference type="SAM" id="SignalP"/>
    </source>
</evidence>
<dbReference type="Pfam" id="PF00082">
    <property type="entry name" value="Peptidase_S8"/>
    <property type="match status" value="1"/>
</dbReference>
<feature type="active site" description="Charge relay system" evidence="5">
    <location>
        <position position="209"/>
    </location>
</feature>